<dbReference type="EMBL" id="JPKZ01002248">
    <property type="protein sequence ID" value="KHN77746.1"/>
    <property type="molecule type" value="Genomic_DNA"/>
</dbReference>
<evidence type="ECO:0000313" key="3">
    <source>
        <dbReference type="EMBL" id="KHN77746.1"/>
    </source>
</evidence>
<feature type="region of interest" description="Disordered" evidence="1">
    <location>
        <begin position="182"/>
        <end position="205"/>
    </location>
</feature>
<evidence type="ECO:0000313" key="4">
    <source>
        <dbReference type="Proteomes" id="UP000031036"/>
    </source>
</evidence>
<keyword evidence="4" id="KW-1185">Reference proteome</keyword>
<evidence type="ECO:0000256" key="1">
    <source>
        <dbReference type="SAM" id="MobiDB-lite"/>
    </source>
</evidence>
<proteinExistence type="predicted"/>
<dbReference type="AlphaFoldDB" id="A0A0B2V2V5"/>
<organism evidence="3 4">
    <name type="scientific">Toxocara canis</name>
    <name type="common">Canine roundworm</name>
    <dbReference type="NCBI Taxonomy" id="6265"/>
    <lineage>
        <taxon>Eukaryota</taxon>
        <taxon>Metazoa</taxon>
        <taxon>Ecdysozoa</taxon>
        <taxon>Nematoda</taxon>
        <taxon>Chromadorea</taxon>
        <taxon>Rhabditida</taxon>
        <taxon>Spirurina</taxon>
        <taxon>Ascaridomorpha</taxon>
        <taxon>Ascaridoidea</taxon>
        <taxon>Toxocaridae</taxon>
        <taxon>Toxocara</taxon>
    </lineage>
</organism>
<sequence>MAMTEVFTNLLLALFGLIGSTEGGRDRDPLVVLAEMLGISAEQLLREIGLFVMGNYHDISALDTSNKGVDYYVCGLPHCRVPDKMFDTLSAWKKHVALARYHAKTGFCTKCERFLEVPVGIPEEDIKLFRPCFSSPLKSFSLRLATSSFHSHPGGSRDGHCFCDVTCNCVCSRVGMCWLDGEDGEESDDQPQPGPSNEPHQPLQAIRKRSRCLADVMLEEFTKKIMED</sequence>
<gene>
    <name evidence="3" type="ORF">Tcan_02705</name>
</gene>
<name>A0A0B2V2V5_TOXCA</name>
<dbReference type="Proteomes" id="UP000031036">
    <property type="component" value="Unassembled WGS sequence"/>
</dbReference>
<reference evidence="3 4" key="1">
    <citation type="submission" date="2014-11" db="EMBL/GenBank/DDBJ databases">
        <title>Genetic blueprint of the zoonotic pathogen Toxocara canis.</title>
        <authorList>
            <person name="Zhu X.-Q."/>
            <person name="Korhonen P.K."/>
            <person name="Cai H."/>
            <person name="Young N.D."/>
            <person name="Nejsum P."/>
            <person name="von Samson-Himmelstjerna G."/>
            <person name="Boag P.R."/>
            <person name="Tan P."/>
            <person name="Li Q."/>
            <person name="Min J."/>
            <person name="Yang Y."/>
            <person name="Wang X."/>
            <person name="Fang X."/>
            <person name="Hall R.S."/>
            <person name="Hofmann A."/>
            <person name="Sternberg P.W."/>
            <person name="Jex A.R."/>
            <person name="Gasser R.B."/>
        </authorList>
    </citation>
    <scope>NUCLEOTIDE SEQUENCE [LARGE SCALE GENOMIC DNA]</scope>
    <source>
        <strain evidence="3">PN_DK_2014</strain>
    </source>
</reference>
<accession>A0A0B2V2V5</accession>
<protein>
    <submittedName>
        <fullName evidence="3">Uncharacterized protein</fullName>
    </submittedName>
</protein>
<comment type="caution">
    <text evidence="3">The sequence shown here is derived from an EMBL/GenBank/DDBJ whole genome shotgun (WGS) entry which is preliminary data.</text>
</comment>
<evidence type="ECO:0000256" key="2">
    <source>
        <dbReference type="SAM" id="SignalP"/>
    </source>
</evidence>
<feature type="chain" id="PRO_5002095885" evidence="2">
    <location>
        <begin position="24"/>
        <end position="228"/>
    </location>
</feature>
<keyword evidence="2" id="KW-0732">Signal</keyword>
<feature type="signal peptide" evidence="2">
    <location>
        <begin position="1"/>
        <end position="23"/>
    </location>
</feature>